<dbReference type="InterPro" id="IPR001849">
    <property type="entry name" value="PH_domain"/>
</dbReference>
<keyword evidence="1" id="KW-0175">Coiled coil</keyword>
<dbReference type="InterPro" id="IPR011993">
    <property type="entry name" value="PH-like_dom_sf"/>
</dbReference>
<reference evidence="3" key="1">
    <citation type="submission" date="2021-01" db="EMBL/GenBank/DDBJ databases">
        <authorList>
            <person name="Corre E."/>
            <person name="Pelletier E."/>
            <person name="Niang G."/>
            <person name="Scheremetjew M."/>
            <person name="Finn R."/>
            <person name="Kale V."/>
            <person name="Holt S."/>
            <person name="Cochrane G."/>
            <person name="Meng A."/>
            <person name="Brown T."/>
            <person name="Cohen L."/>
        </authorList>
    </citation>
    <scope>NUCLEOTIDE SEQUENCE</scope>
    <source>
        <strain evidence="3">CCMP2058</strain>
    </source>
</reference>
<evidence type="ECO:0000313" key="3">
    <source>
        <dbReference type="EMBL" id="CAD8461387.1"/>
    </source>
</evidence>
<dbReference type="Gene3D" id="2.30.29.30">
    <property type="entry name" value="Pleckstrin-homology domain (PH domain)/Phosphotyrosine-binding domain (PTB)"/>
    <property type="match status" value="1"/>
</dbReference>
<sequence>MVDKHIHSGWLLKRKRNWKSVYPLKKHWFELLRDEKHGAQLVWSPNKPAEDQSRQDWVRQSKKIVLDKTTRDVERDVIPTDIIIYYNDETRSNKETYMHLRADDFKSATEWLTNLNSVCKPMKELVIAKTDGTLLKRPKAEKKGHGYLEMERELEEFRRKRDEMDHFRQDYKRTKTENINLKEEVEKLKYKLEFMVKYVAVCKGDMKRMDQERKEFENQFMDWKSKMEQEKMEWLAKVENIAADGDMVRPIY</sequence>
<organism evidence="3">
    <name type="scientific">Amorphochlora amoebiformis</name>
    <dbReference type="NCBI Taxonomy" id="1561963"/>
    <lineage>
        <taxon>Eukaryota</taxon>
        <taxon>Sar</taxon>
        <taxon>Rhizaria</taxon>
        <taxon>Cercozoa</taxon>
        <taxon>Chlorarachniophyceae</taxon>
        <taxon>Amorphochlora</taxon>
    </lineage>
</organism>
<gene>
    <name evidence="3" type="ORF">LAMO00422_LOCUS20347</name>
</gene>
<dbReference type="PROSITE" id="PS50003">
    <property type="entry name" value="PH_DOMAIN"/>
    <property type="match status" value="1"/>
</dbReference>
<evidence type="ECO:0000256" key="1">
    <source>
        <dbReference type="SAM" id="Coils"/>
    </source>
</evidence>
<dbReference type="AlphaFoldDB" id="A0A7S0DSH6"/>
<feature type="coiled-coil region" evidence="1">
    <location>
        <begin position="150"/>
        <end position="233"/>
    </location>
</feature>
<dbReference type="SUPFAM" id="SSF50729">
    <property type="entry name" value="PH domain-like"/>
    <property type="match status" value="1"/>
</dbReference>
<evidence type="ECO:0000259" key="2">
    <source>
        <dbReference type="PROSITE" id="PS50003"/>
    </source>
</evidence>
<name>A0A7S0DSH6_9EUKA</name>
<feature type="domain" description="PH" evidence="2">
    <location>
        <begin position="4"/>
        <end position="120"/>
    </location>
</feature>
<proteinExistence type="predicted"/>
<protein>
    <recommendedName>
        <fullName evidence="2">PH domain-containing protein</fullName>
    </recommendedName>
</protein>
<dbReference type="SMART" id="SM00233">
    <property type="entry name" value="PH"/>
    <property type="match status" value="1"/>
</dbReference>
<dbReference type="EMBL" id="HBEM01029849">
    <property type="protein sequence ID" value="CAD8461387.1"/>
    <property type="molecule type" value="Transcribed_RNA"/>
</dbReference>
<accession>A0A7S0DSH6</accession>